<keyword evidence="9" id="KW-1185">Reference proteome</keyword>
<dbReference type="PANTHER" id="PTHR10083">
    <property type="entry name" value="KUNITZ-TYPE PROTEASE INHIBITOR-RELATED"/>
    <property type="match status" value="1"/>
</dbReference>
<keyword evidence="3" id="KW-0677">Repeat</keyword>
<dbReference type="AlphaFoldDB" id="A0AAV6VEC9"/>
<dbReference type="CDD" id="cd00109">
    <property type="entry name" value="Kunitz-type"/>
    <property type="match status" value="2"/>
</dbReference>
<evidence type="ECO:0000256" key="6">
    <source>
        <dbReference type="SAM" id="SignalP"/>
    </source>
</evidence>
<keyword evidence="4" id="KW-0722">Serine protease inhibitor</keyword>
<comment type="caution">
    <text evidence="8">The sequence shown here is derived from an EMBL/GenBank/DDBJ whole genome shotgun (WGS) entry which is preliminary data.</text>
</comment>
<feature type="chain" id="PRO_5043787102" description="BPTI/Kunitz inhibitor domain-containing protein" evidence="6">
    <location>
        <begin position="21"/>
        <end position="187"/>
    </location>
</feature>
<dbReference type="PROSITE" id="PS50279">
    <property type="entry name" value="BPTI_KUNITZ_2"/>
    <property type="match status" value="1"/>
</dbReference>
<evidence type="ECO:0000256" key="3">
    <source>
        <dbReference type="ARBA" id="ARBA00022737"/>
    </source>
</evidence>
<protein>
    <recommendedName>
        <fullName evidence="7">BPTI/Kunitz inhibitor domain-containing protein</fullName>
    </recommendedName>
</protein>
<dbReference type="Proteomes" id="UP000827092">
    <property type="component" value="Unassembled WGS sequence"/>
</dbReference>
<feature type="domain" description="BPTI/Kunitz inhibitor" evidence="7">
    <location>
        <begin position="40"/>
        <end position="90"/>
    </location>
</feature>
<dbReference type="PANTHER" id="PTHR10083:SF374">
    <property type="entry name" value="BPTI_KUNITZ INHIBITOR DOMAIN-CONTAINING PROTEIN"/>
    <property type="match status" value="1"/>
</dbReference>
<dbReference type="PRINTS" id="PR00759">
    <property type="entry name" value="BASICPTASE"/>
</dbReference>
<dbReference type="Gene3D" id="4.10.410.10">
    <property type="entry name" value="Pancreatic trypsin inhibitor Kunitz domain"/>
    <property type="match status" value="2"/>
</dbReference>
<feature type="signal peptide" evidence="6">
    <location>
        <begin position="1"/>
        <end position="20"/>
    </location>
</feature>
<keyword evidence="5" id="KW-1015">Disulfide bond</keyword>
<gene>
    <name evidence="8" type="ORF">JTE90_003621</name>
</gene>
<evidence type="ECO:0000256" key="2">
    <source>
        <dbReference type="ARBA" id="ARBA00022729"/>
    </source>
</evidence>
<dbReference type="EMBL" id="JAFNEN010000111">
    <property type="protein sequence ID" value="KAG8194021.1"/>
    <property type="molecule type" value="Genomic_DNA"/>
</dbReference>
<dbReference type="InterPro" id="IPR036880">
    <property type="entry name" value="Kunitz_BPTI_sf"/>
</dbReference>
<dbReference type="PROSITE" id="PS51257">
    <property type="entry name" value="PROKAR_LIPOPROTEIN"/>
    <property type="match status" value="1"/>
</dbReference>
<evidence type="ECO:0000256" key="5">
    <source>
        <dbReference type="ARBA" id="ARBA00023157"/>
    </source>
</evidence>
<accession>A0AAV6VEC9</accession>
<keyword evidence="2 6" id="KW-0732">Signal</keyword>
<dbReference type="FunFam" id="4.10.410.10:FF:000021">
    <property type="entry name" value="Serine protease inhibitor, putative"/>
    <property type="match status" value="1"/>
</dbReference>
<evidence type="ECO:0000259" key="7">
    <source>
        <dbReference type="PROSITE" id="PS50279"/>
    </source>
</evidence>
<dbReference type="InterPro" id="IPR002223">
    <property type="entry name" value="Kunitz_BPTI"/>
</dbReference>
<sequence>MERISATMLFICMLFGCAFAASFPFNQAAEANASSGVSRCQQPPQSGLCLAYFPRFYFNATTGKCQNFVYGGCQGNQNNFFTEEECMKACGGDSEETPKKELESPTDNAVVEDSAAVSEAQTEEDVCSLPKEPGLCYALFTKYYFNGEKCETFTNKVRKVDAEDFIEDFKKREAVHRISISYSQQKL</sequence>
<dbReference type="InterPro" id="IPR020901">
    <property type="entry name" value="Prtase_inh_Kunz-CS"/>
</dbReference>
<reference evidence="8 9" key="1">
    <citation type="journal article" date="2022" name="Nat. Ecol. Evol.">
        <title>A masculinizing supergene underlies an exaggerated male reproductive morph in a spider.</title>
        <authorList>
            <person name="Hendrickx F."/>
            <person name="De Corte Z."/>
            <person name="Sonet G."/>
            <person name="Van Belleghem S.M."/>
            <person name="Kostlbacher S."/>
            <person name="Vangestel C."/>
        </authorList>
    </citation>
    <scope>NUCLEOTIDE SEQUENCE [LARGE SCALE GENOMIC DNA]</scope>
    <source>
        <strain evidence="8">W744_W776</strain>
    </source>
</reference>
<dbReference type="GO" id="GO:0005615">
    <property type="term" value="C:extracellular space"/>
    <property type="evidence" value="ECO:0007669"/>
    <property type="project" value="TreeGrafter"/>
</dbReference>
<evidence type="ECO:0000256" key="1">
    <source>
        <dbReference type="ARBA" id="ARBA00022690"/>
    </source>
</evidence>
<dbReference type="InterPro" id="IPR050098">
    <property type="entry name" value="TFPI/VKTCI-like"/>
</dbReference>
<organism evidence="8 9">
    <name type="scientific">Oedothorax gibbosus</name>
    <dbReference type="NCBI Taxonomy" id="931172"/>
    <lineage>
        <taxon>Eukaryota</taxon>
        <taxon>Metazoa</taxon>
        <taxon>Ecdysozoa</taxon>
        <taxon>Arthropoda</taxon>
        <taxon>Chelicerata</taxon>
        <taxon>Arachnida</taxon>
        <taxon>Araneae</taxon>
        <taxon>Araneomorphae</taxon>
        <taxon>Entelegynae</taxon>
        <taxon>Araneoidea</taxon>
        <taxon>Linyphiidae</taxon>
        <taxon>Erigoninae</taxon>
        <taxon>Oedothorax</taxon>
    </lineage>
</organism>
<dbReference type="PROSITE" id="PS00280">
    <property type="entry name" value="BPTI_KUNITZ_1"/>
    <property type="match status" value="1"/>
</dbReference>
<proteinExistence type="predicted"/>
<dbReference type="SUPFAM" id="SSF57362">
    <property type="entry name" value="BPTI-like"/>
    <property type="match status" value="2"/>
</dbReference>
<evidence type="ECO:0000256" key="4">
    <source>
        <dbReference type="ARBA" id="ARBA00022900"/>
    </source>
</evidence>
<dbReference type="GO" id="GO:0004867">
    <property type="term" value="F:serine-type endopeptidase inhibitor activity"/>
    <property type="evidence" value="ECO:0007669"/>
    <property type="project" value="UniProtKB-KW"/>
</dbReference>
<evidence type="ECO:0000313" key="8">
    <source>
        <dbReference type="EMBL" id="KAG8194021.1"/>
    </source>
</evidence>
<dbReference type="SMART" id="SM00131">
    <property type="entry name" value="KU"/>
    <property type="match status" value="1"/>
</dbReference>
<keyword evidence="1" id="KW-0646">Protease inhibitor</keyword>
<dbReference type="Pfam" id="PF00014">
    <property type="entry name" value="Kunitz_BPTI"/>
    <property type="match status" value="1"/>
</dbReference>
<evidence type="ECO:0000313" key="9">
    <source>
        <dbReference type="Proteomes" id="UP000827092"/>
    </source>
</evidence>
<name>A0AAV6VEC9_9ARAC</name>